<evidence type="ECO:0000313" key="3">
    <source>
        <dbReference type="Proteomes" id="UP000515808"/>
    </source>
</evidence>
<evidence type="ECO:0000256" key="1">
    <source>
        <dbReference type="SAM" id="SignalP"/>
    </source>
</evidence>
<dbReference type="Proteomes" id="UP000515808">
    <property type="component" value="Chromosome"/>
</dbReference>
<dbReference type="AlphaFoldDB" id="A0A7G9L863"/>
<accession>A0A7G9L863</accession>
<feature type="signal peptide" evidence="1">
    <location>
        <begin position="1"/>
        <end position="20"/>
    </location>
</feature>
<dbReference type="PROSITE" id="PS51257">
    <property type="entry name" value="PROKAR_LIPOPROTEIN"/>
    <property type="match status" value="1"/>
</dbReference>
<evidence type="ECO:0000313" key="2">
    <source>
        <dbReference type="EMBL" id="QNM84812.1"/>
    </source>
</evidence>
<name>A0A7G9L863_9FLAO</name>
<proteinExistence type="predicted"/>
<gene>
    <name evidence="2" type="ORF">H9W90_11480</name>
</gene>
<keyword evidence="1" id="KW-0732">Signal</keyword>
<dbReference type="EMBL" id="CP060695">
    <property type="protein sequence ID" value="QNM84812.1"/>
    <property type="molecule type" value="Genomic_DNA"/>
</dbReference>
<keyword evidence="3" id="KW-1185">Reference proteome</keyword>
<organism evidence="2 3">
    <name type="scientific">Polaribacter pectinis</name>
    <dbReference type="NCBI Taxonomy" id="2738844"/>
    <lineage>
        <taxon>Bacteria</taxon>
        <taxon>Pseudomonadati</taxon>
        <taxon>Bacteroidota</taxon>
        <taxon>Flavobacteriia</taxon>
        <taxon>Flavobacteriales</taxon>
        <taxon>Flavobacteriaceae</taxon>
    </lineage>
</organism>
<feature type="chain" id="PRO_5028943554" description="Lipoprotein" evidence="1">
    <location>
        <begin position="21"/>
        <end position="134"/>
    </location>
</feature>
<dbReference type="RefSeq" id="WP_187481734.1">
    <property type="nucleotide sequence ID" value="NZ_CP060695.1"/>
</dbReference>
<sequence>MKKISLLLLAVVILSSCLNNDNTSNYTFEYIAIDEAETPTSFTFGEKDTITLKYSLPSSCYSFDRIYYDYQDTTRTVAVIAFVNLDGNCTEDIRQEEYKLPITANQREDYLFKFYKGRDNDGKSIFEEVVIPVN</sequence>
<dbReference type="KEGG" id="ppec:H9W90_11480"/>
<protein>
    <recommendedName>
        <fullName evidence="4">Lipoprotein</fullName>
    </recommendedName>
</protein>
<evidence type="ECO:0008006" key="4">
    <source>
        <dbReference type="Google" id="ProtNLM"/>
    </source>
</evidence>
<reference evidence="2 3" key="1">
    <citation type="submission" date="2020-08" db="EMBL/GenBank/DDBJ databases">
        <title>Polaribacter sp. L12M9 isolated from gut of the Korean scallop.</title>
        <authorList>
            <person name="Jeong Y.S."/>
        </authorList>
    </citation>
    <scope>NUCLEOTIDE SEQUENCE [LARGE SCALE GENOMIC DNA]</scope>
    <source>
        <strain evidence="2 3">L12M9</strain>
    </source>
</reference>